<dbReference type="PANTHER" id="PTHR34413:SF2">
    <property type="entry name" value="PROPHAGE TAIL FIBER ASSEMBLY PROTEIN HOMOLOG TFAE-RELATED"/>
    <property type="match status" value="1"/>
</dbReference>
<dbReference type="EMBL" id="QZDO01000060">
    <property type="protein sequence ID" value="RJL68439.1"/>
    <property type="molecule type" value="Genomic_DNA"/>
</dbReference>
<reference evidence="1 2" key="1">
    <citation type="submission" date="2018-09" db="EMBL/GenBank/DDBJ databases">
        <title>Phylogenetic diversity of Pectobacterium and Dickeya strains causing blackleg disease of potato in Morocco.</title>
        <authorList>
            <person name="Oulghazi S."/>
            <person name="Moumni M."/>
            <person name="Faure D."/>
        </authorList>
    </citation>
    <scope>NUCLEOTIDE SEQUENCE [LARGE SCALE GENOMIC DNA]</scope>
    <source>
        <strain evidence="1 2">S4.16.03.LID</strain>
    </source>
</reference>
<gene>
    <name evidence="1" type="ORF">D5077_16795</name>
</gene>
<comment type="caution">
    <text evidence="1">The sequence shown here is derived from an EMBL/GenBank/DDBJ whole genome shotgun (WGS) entry which is preliminary data.</text>
</comment>
<sequence length="177" mass="19483">MLWRVLLLTGLSSGTDEGTMKFSVQTQGFYTDDIEYGDALPADAITITNEQYTVFFNALNTTVDKLVVVFMDGEELKLSSIRPDVYHSWDAGAGAWVLTDAAQQQQKADHVAAAVLQKSRLLDDVTKKIAPLQDAVDLGMATDTETAQLTGLKKYRVLLNRVDTSTTAPDINWPEKP</sequence>
<keyword evidence="2" id="KW-1185">Reference proteome</keyword>
<protein>
    <submittedName>
        <fullName evidence="1">Tail fiber assembly protein</fullName>
    </submittedName>
</protein>
<organism evidence="1 2">
    <name type="scientific">Dickeya dianthicola</name>
    <dbReference type="NCBI Taxonomy" id="204039"/>
    <lineage>
        <taxon>Bacteria</taxon>
        <taxon>Pseudomonadati</taxon>
        <taxon>Pseudomonadota</taxon>
        <taxon>Gammaproteobacteria</taxon>
        <taxon>Enterobacterales</taxon>
        <taxon>Pectobacteriaceae</taxon>
        <taxon>Dickeya</taxon>
    </lineage>
</organism>
<dbReference type="InterPro" id="IPR003458">
    <property type="entry name" value="Phage_T4_Gp38_tail_assem"/>
</dbReference>
<evidence type="ECO:0000313" key="2">
    <source>
        <dbReference type="Proteomes" id="UP000266633"/>
    </source>
</evidence>
<dbReference type="Pfam" id="PF02413">
    <property type="entry name" value="Caudo_TAP"/>
    <property type="match status" value="1"/>
</dbReference>
<name>A0ABX9NKH0_9GAMM</name>
<dbReference type="PANTHER" id="PTHR34413">
    <property type="entry name" value="PROPHAGE TAIL FIBER ASSEMBLY PROTEIN HOMOLOG TFAE-RELATED-RELATED"/>
    <property type="match status" value="1"/>
</dbReference>
<evidence type="ECO:0000313" key="1">
    <source>
        <dbReference type="EMBL" id="RJL68439.1"/>
    </source>
</evidence>
<dbReference type="Proteomes" id="UP000266633">
    <property type="component" value="Unassembled WGS sequence"/>
</dbReference>
<accession>A0ABX9NKH0</accession>
<dbReference type="InterPro" id="IPR051220">
    <property type="entry name" value="TFA_Chaperone"/>
</dbReference>
<proteinExistence type="predicted"/>